<keyword evidence="1" id="KW-0732">Signal</keyword>
<gene>
    <name evidence="2" type="ORF">VV01_18090</name>
</gene>
<sequence length="323" mass="34225">MERASRPRRTAPLIGALSALALVVGAAPADARELPDTYTVATTAGVLPEGITVHRDGTIYVTSDGTGTIYRGDVGHDRLEPLAADGATARGTSLGIHTDERGRVWSVGGDTLTVHTRNGRLLDTRTVAGGPLGPVDLNDLVITRDAVYVTDWANPVVHRAPITHGRVGVLRPWLDMTDVIPGFPSQYWLLNGIVADATGSTLLVASNGTEAVWRVDVASRGVEALHVDEPSFGPDGMVLRGRTLYAVLNYGARAGVYVATLDRDLRSAHVTDRVYDDAAGRPFDVPTAVAPYGCRLYVTNSQIDHAPGTPPYTVSAVTDPTCS</sequence>
<evidence type="ECO:0008006" key="4">
    <source>
        <dbReference type="Google" id="ProtNLM"/>
    </source>
</evidence>
<dbReference type="EMBL" id="LAIR01000002">
    <property type="protein sequence ID" value="KNX38618.1"/>
    <property type="molecule type" value="Genomic_DNA"/>
</dbReference>
<protein>
    <recommendedName>
        <fullName evidence="4">Superoxide dismutase</fullName>
    </recommendedName>
</protein>
<evidence type="ECO:0000313" key="3">
    <source>
        <dbReference type="Proteomes" id="UP000037397"/>
    </source>
</evidence>
<reference evidence="3" key="1">
    <citation type="submission" date="2015-03" db="EMBL/GenBank/DDBJ databases">
        <title>Luteipulveratus halotolerans sp. nov., a novel actinobacterium (Dermacoccaceae) from Sarawak, Malaysia.</title>
        <authorList>
            <person name="Juboi H."/>
            <person name="Basik A."/>
            <person name="Shamsul S.S."/>
            <person name="Arnold P."/>
            <person name="Schmitt E.K."/>
            <person name="Sanglier J.-J."/>
            <person name="Yeo T."/>
        </authorList>
    </citation>
    <scope>NUCLEOTIDE SEQUENCE [LARGE SCALE GENOMIC DNA]</scope>
    <source>
        <strain evidence="3">C296001</strain>
    </source>
</reference>
<dbReference type="Proteomes" id="UP000037397">
    <property type="component" value="Unassembled WGS sequence"/>
</dbReference>
<dbReference type="PATRIC" id="fig|1631356.3.peg.3605"/>
<dbReference type="AlphaFoldDB" id="A0A0L6CM65"/>
<proteinExistence type="predicted"/>
<dbReference type="OrthoDB" id="504981at2"/>
<feature type="chain" id="PRO_5005562679" description="Superoxide dismutase" evidence="1">
    <location>
        <begin position="32"/>
        <end position="323"/>
    </location>
</feature>
<accession>A0A0L6CM65</accession>
<dbReference type="Gene3D" id="2.120.10.30">
    <property type="entry name" value="TolB, C-terminal domain"/>
    <property type="match status" value="1"/>
</dbReference>
<name>A0A0L6CM65_9MICO</name>
<dbReference type="STRING" id="1631356.VV01_18090"/>
<keyword evidence="3" id="KW-1185">Reference proteome</keyword>
<evidence type="ECO:0000313" key="2">
    <source>
        <dbReference type="EMBL" id="KNX38618.1"/>
    </source>
</evidence>
<dbReference type="RefSeq" id="WP_050671102.1">
    <property type="nucleotide sequence ID" value="NZ_LAIR01000002.1"/>
</dbReference>
<evidence type="ECO:0000256" key="1">
    <source>
        <dbReference type="SAM" id="SignalP"/>
    </source>
</evidence>
<comment type="caution">
    <text evidence="2">The sequence shown here is derived from an EMBL/GenBank/DDBJ whole genome shotgun (WGS) entry which is preliminary data.</text>
</comment>
<dbReference type="InterPro" id="IPR011042">
    <property type="entry name" value="6-blade_b-propeller_TolB-like"/>
</dbReference>
<dbReference type="Pfam" id="PF20067">
    <property type="entry name" value="SSL_N"/>
    <property type="match status" value="1"/>
</dbReference>
<organism evidence="2 3">
    <name type="scientific">Luteipulveratus halotolerans</name>
    <dbReference type="NCBI Taxonomy" id="1631356"/>
    <lineage>
        <taxon>Bacteria</taxon>
        <taxon>Bacillati</taxon>
        <taxon>Actinomycetota</taxon>
        <taxon>Actinomycetes</taxon>
        <taxon>Micrococcales</taxon>
        <taxon>Dermacoccaceae</taxon>
        <taxon>Luteipulveratus</taxon>
    </lineage>
</organism>
<dbReference type="SUPFAM" id="SSF63829">
    <property type="entry name" value="Calcium-dependent phosphotriesterase"/>
    <property type="match status" value="1"/>
</dbReference>
<feature type="signal peptide" evidence="1">
    <location>
        <begin position="1"/>
        <end position="31"/>
    </location>
</feature>